<keyword evidence="13 22" id="KW-1133">Transmembrane helix</keyword>
<dbReference type="PROSITE" id="PS50026">
    <property type="entry name" value="EGF_3"/>
    <property type="match status" value="1"/>
</dbReference>
<organism evidence="28 29">
    <name type="scientific">Oldenlandia corymbosa var. corymbosa</name>
    <dbReference type="NCBI Taxonomy" id="529605"/>
    <lineage>
        <taxon>Eukaryota</taxon>
        <taxon>Viridiplantae</taxon>
        <taxon>Streptophyta</taxon>
        <taxon>Embryophyta</taxon>
        <taxon>Tracheophyta</taxon>
        <taxon>Spermatophyta</taxon>
        <taxon>Magnoliopsida</taxon>
        <taxon>eudicotyledons</taxon>
        <taxon>Gunneridae</taxon>
        <taxon>Pentapetalae</taxon>
        <taxon>asterids</taxon>
        <taxon>lamiids</taxon>
        <taxon>Gentianales</taxon>
        <taxon>Rubiaceae</taxon>
        <taxon>Rubioideae</taxon>
        <taxon>Spermacoceae</taxon>
        <taxon>Hedyotis-Oldenlandia complex</taxon>
        <taxon>Oldenlandia</taxon>
    </lineage>
</organism>
<dbReference type="CDD" id="cd00028">
    <property type="entry name" value="B_lectin"/>
    <property type="match status" value="2"/>
</dbReference>
<evidence type="ECO:0000256" key="23">
    <source>
        <dbReference type="SAM" id="SignalP"/>
    </source>
</evidence>
<dbReference type="Pfam" id="PF07714">
    <property type="entry name" value="PK_Tyr_Ser-Thr"/>
    <property type="match status" value="2"/>
</dbReference>
<evidence type="ECO:0000259" key="27">
    <source>
        <dbReference type="PROSITE" id="PS50948"/>
    </source>
</evidence>
<keyword evidence="5 20" id="KW-0245">EGF-like domain</keyword>
<dbReference type="FunFam" id="2.90.10.10:FF:000005">
    <property type="entry name" value="G-type lectin S-receptor-like serine/threonine-protein kinase"/>
    <property type="match status" value="2"/>
</dbReference>
<dbReference type="FunFam" id="3.30.200.20:FF:000330">
    <property type="entry name" value="G-type lectin S-receptor-like serine/threonine-protein kinase At4g03230"/>
    <property type="match status" value="1"/>
</dbReference>
<dbReference type="Gene3D" id="3.30.200.20">
    <property type="entry name" value="Phosphorylase Kinase, domain 1"/>
    <property type="match status" value="2"/>
</dbReference>
<evidence type="ECO:0000256" key="18">
    <source>
        <dbReference type="ARBA" id="ARBA00047899"/>
    </source>
</evidence>
<dbReference type="GO" id="GO:0048544">
    <property type="term" value="P:recognition of pollen"/>
    <property type="evidence" value="ECO:0007669"/>
    <property type="project" value="InterPro"/>
</dbReference>
<feature type="domain" description="Protein kinase" evidence="24">
    <location>
        <begin position="1363"/>
        <end position="1528"/>
    </location>
</feature>
<keyword evidence="4" id="KW-0723">Serine/threonine-protein kinase</keyword>
<dbReference type="InterPro" id="IPR008271">
    <property type="entry name" value="Ser/Thr_kinase_AS"/>
</dbReference>
<evidence type="ECO:0000256" key="13">
    <source>
        <dbReference type="ARBA" id="ARBA00022989"/>
    </source>
</evidence>
<dbReference type="InterPro" id="IPR000742">
    <property type="entry name" value="EGF"/>
</dbReference>
<dbReference type="CDD" id="cd14066">
    <property type="entry name" value="STKc_IRAK"/>
    <property type="match status" value="1"/>
</dbReference>
<feature type="domain" description="Bulb-type lectin" evidence="26">
    <location>
        <begin position="860"/>
        <end position="987"/>
    </location>
</feature>
<keyword evidence="3" id="KW-1003">Cell membrane</keyword>
<dbReference type="InterPro" id="IPR011009">
    <property type="entry name" value="Kinase-like_dom_sf"/>
</dbReference>
<evidence type="ECO:0000256" key="20">
    <source>
        <dbReference type="PROSITE-ProRule" id="PRU00076"/>
    </source>
</evidence>
<evidence type="ECO:0000256" key="1">
    <source>
        <dbReference type="ARBA" id="ARBA00004251"/>
    </source>
</evidence>
<feature type="domain" description="Protein kinase" evidence="24">
    <location>
        <begin position="519"/>
        <end position="805"/>
    </location>
</feature>
<evidence type="ECO:0000259" key="25">
    <source>
        <dbReference type="PROSITE" id="PS50026"/>
    </source>
</evidence>
<evidence type="ECO:0000256" key="3">
    <source>
        <dbReference type="ARBA" id="ARBA00022475"/>
    </source>
</evidence>
<comment type="catalytic activity">
    <reaction evidence="19">
        <text>L-seryl-[protein] + ATP = O-phospho-L-seryl-[protein] + ADP + H(+)</text>
        <dbReference type="Rhea" id="RHEA:17989"/>
        <dbReference type="Rhea" id="RHEA-COMP:9863"/>
        <dbReference type="Rhea" id="RHEA-COMP:11604"/>
        <dbReference type="ChEBI" id="CHEBI:15378"/>
        <dbReference type="ChEBI" id="CHEBI:29999"/>
        <dbReference type="ChEBI" id="CHEBI:30616"/>
        <dbReference type="ChEBI" id="CHEBI:83421"/>
        <dbReference type="ChEBI" id="CHEBI:456216"/>
        <dbReference type="EC" id="2.7.11.1"/>
    </reaction>
</comment>
<dbReference type="PROSITE" id="PS00107">
    <property type="entry name" value="PROTEIN_KINASE_ATP"/>
    <property type="match status" value="2"/>
</dbReference>
<evidence type="ECO:0000256" key="16">
    <source>
        <dbReference type="ARBA" id="ARBA00023170"/>
    </source>
</evidence>
<dbReference type="SMART" id="SM00220">
    <property type="entry name" value="S_TKc"/>
    <property type="match status" value="1"/>
</dbReference>
<dbReference type="Pfam" id="PF01453">
    <property type="entry name" value="B_lectin"/>
    <property type="match status" value="2"/>
</dbReference>
<dbReference type="Pfam" id="PF00954">
    <property type="entry name" value="S_locus_glycop"/>
    <property type="match status" value="2"/>
</dbReference>
<evidence type="ECO:0000256" key="4">
    <source>
        <dbReference type="ARBA" id="ARBA00022527"/>
    </source>
</evidence>
<dbReference type="Proteomes" id="UP001161247">
    <property type="component" value="Chromosome 1"/>
</dbReference>
<evidence type="ECO:0000313" key="29">
    <source>
        <dbReference type="Proteomes" id="UP001161247"/>
    </source>
</evidence>
<dbReference type="InterPro" id="IPR036426">
    <property type="entry name" value="Bulb-type_lectin_dom_sf"/>
</dbReference>
<evidence type="ECO:0000259" key="24">
    <source>
        <dbReference type="PROSITE" id="PS50011"/>
    </source>
</evidence>
<keyword evidence="6" id="KW-0808">Transferase</keyword>
<dbReference type="PROSITE" id="PS00108">
    <property type="entry name" value="PROTEIN_KINASE_ST"/>
    <property type="match status" value="2"/>
</dbReference>
<keyword evidence="12 21" id="KW-0067">ATP-binding</keyword>
<comment type="caution">
    <text evidence="20">Lacks conserved residue(s) required for the propagation of feature annotation.</text>
</comment>
<evidence type="ECO:0000256" key="5">
    <source>
        <dbReference type="ARBA" id="ARBA00022536"/>
    </source>
</evidence>
<dbReference type="EC" id="2.7.11.1" evidence="2"/>
<dbReference type="Gene3D" id="1.10.510.10">
    <property type="entry name" value="Transferase(Phosphotransferase) domain 1"/>
    <property type="match status" value="2"/>
</dbReference>
<feature type="domain" description="Apple" evidence="27">
    <location>
        <begin position="347"/>
        <end position="430"/>
    </location>
</feature>
<keyword evidence="17" id="KW-0325">Glycoprotein</keyword>
<keyword evidence="14 22" id="KW-0472">Membrane</keyword>
<dbReference type="InterPro" id="IPR000858">
    <property type="entry name" value="S_locus_glycoprot_dom"/>
</dbReference>
<proteinExistence type="predicted"/>
<sequence>MLQKYKYYLCITFLFINFLQHCTSNDTITQNQSFKDGDILVSSGNNFAFGFFSPGNSLNRYVGIWYNKISEQTVVWVANRDKPINGTTGVLSIENSGDLVLRDGRSNILFWSTSTVSSKSTASSYFVQLMDTANLVLFEDVGNTSFVSWQSFDYPTNTILPHMKHGVNLTSGLQWTPTSWKSGDDPGTGTFEFKMDVSGMPQLIFYKNSEMLWRSGPWNGIQFSGIPEMTTSYIVTVDYVENDDEVSISYVLSDPTVFTRLAVNESGNVQLLTWQEGQQNWKSFWTIPKDDQCDNYGHCGGFSLCNSSNLSEFECQCLPGYEPKVKSEWYLRNGFHGCTSKPGEQTCGNSSSGFGFIKFPSVKVPDTMNAVANKSLGLNECADLCLKNCSCTAYTSANISSGVGCITWYGNLLDMKQFSNQGQDVYIKATTAELGERSDGKRIITILVPSIAGVLLLVIVIWLALRKRKGQAQKLRKLPSFNIDSVSSYGVTPRKDELDEKGDIYVFDLRTIVSATNSFAFANKLGEGGFGSVYKGQLQNGREIAVKRLSRSSGQGIEEFKNETTLIARLQHRNLVKLLGCCIQQEEKMLVYEYLPNKGLDNFIFDKEKGGMLDWRKRFEIIIGIARGIVYLHRDSRLRIIHRDLKASNVLLDANMEPKISDFGMARIFGADQMEAKTHRVVGTYGYMSPEYAMEGLFSEKSDVFSFGVLLVEIISGKKSFRSLSDNTVSLIGYVWRLWKEGKALDLVDPAMGDSYNPEEVEKCIQIGLLCVQEHAGDRPTMSTVLSMLCNETSITSASPKEPAFVIERSWNQSHKHPYSSSASLGASVDDETITIIQARFLWMITFLFSSFLFNYCSSSDTITQNQIFKDGDLLVSSGNSYAFGFFSPGNSQNRYVGIWFNKVSERTVVWVANRDSPINDSHGVLSIENPGNLVLRDQSNHNKLIWSTNVSIPGSFAANSSFVQLTDIGNLVLHQGYPQNNTSIISWQSFDYPTDTYLPYMKEGVNLRTGLRWSLTSWKSKDDPGTGDFLLEMILSGSPQLFLLKDSEAIWRSGPYNGIRWSGVPDMNSNFIIIPKYVENADEVSLTHGVRDPSIFTRMTLSESGTLERLTWQQDRRWTSFWTALRDQCDEYSHCGPFSVCDPYDRSKFECQCLPGYEPKVKSEWGLRDASNGCARKPGEQICGNSSSDVGFIKLTSVKVPDTRNAKVDRVLGLKECADLCLKNCSCSAYATANVTNGGSGCITWYGELIDIRRFINGGQDAYIRVSASELAQYLKNTKESNGKKFIIILIPSISGVLLLVIVIWLSLRKRKGQTQNHRKLHSFNIDPVSSYGVTPRKDEIDETGDMYVFDLRTIVSATNSFAPTNKLGEGGFGSVFKGQLPNGREIAVKRLSRSSGQGIEEFKNETTLIARLQHRNLVKLLGCCIQQEEKMLVYEYLPNKGLDIFIFDRDKGAILDWRKRFEIITGIARGIVYLHRDSRLKIIHRDLKASNILLDANMEPKISDFGMARIFGADQMEARTHRVVGT</sequence>
<comment type="subcellular location">
    <subcellularLocation>
        <location evidence="1">Cell membrane</location>
        <topology evidence="1">Single-pass type I membrane protein</topology>
    </subcellularLocation>
</comment>
<dbReference type="InterPro" id="IPR000719">
    <property type="entry name" value="Prot_kinase_dom"/>
</dbReference>
<keyword evidence="9" id="KW-0430">Lectin</keyword>
<feature type="binding site" evidence="21">
    <location>
        <position position="1391"/>
    </location>
    <ligand>
        <name>ATP</name>
        <dbReference type="ChEBI" id="CHEBI:30616"/>
    </ligand>
</feature>
<dbReference type="InterPro" id="IPR003609">
    <property type="entry name" value="Pan_app"/>
</dbReference>
<dbReference type="SMART" id="SM00473">
    <property type="entry name" value="PAN_AP"/>
    <property type="match status" value="2"/>
</dbReference>
<keyword evidence="15" id="KW-1015">Disulfide bond</keyword>
<evidence type="ECO:0000256" key="6">
    <source>
        <dbReference type="ARBA" id="ARBA00022679"/>
    </source>
</evidence>
<evidence type="ECO:0000259" key="26">
    <source>
        <dbReference type="PROSITE" id="PS50927"/>
    </source>
</evidence>
<evidence type="ECO:0000313" key="28">
    <source>
        <dbReference type="EMBL" id="CAI9087674.1"/>
    </source>
</evidence>
<accession>A0AAV1BWI0</accession>
<reference evidence="28" key="1">
    <citation type="submission" date="2023-03" db="EMBL/GenBank/DDBJ databases">
        <authorList>
            <person name="Julca I."/>
        </authorList>
    </citation>
    <scope>NUCLEOTIDE SEQUENCE</scope>
</reference>
<dbReference type="GO" id="GO:0004674">
    <property type="term" value="F:protein serine/threonine kinase activity"/>
    <property type="evidence" value="ECO:0007669"/>
    <property type="project" value="UniProtKB-KW"/>
</dbReference>
<dbReference type="GO" id="GO:0030246">
    <property type="term" value="F:carbohydrate binding"/>
    <property type="evidence" value="ECO:0007669"/>
    <property type="project" value="UniProtKB-KW"/>
</dbReference>
<evidence type="ECO:0000256" key="7">
    <source>
        <dbReference type="ARBA" id="ARBA00022692"/>
    </source>
</evidence>
<evidence type="ECO:0000256" key="8">
    <source>
        <dbReference type="ARBA" id="ARBA00022729"/>
    </source>
</evidence>
<feature type="chain" id="PRO_5043942569" description="non-specific serine/threonine protein kinase" evidence="23">
    <location>
        <begin position="25"/>
        <end position="1528"/>
    </location>
</feature>
<dbReference type="GO" id="GO:0005524">
    <property type="term" value="F:ATP binding"/>
    <property type="evidence" value="ECO:0007669"/>
    <property type="project" value="UniProtKB-UniRule"/>
</dbReference>
<dbReference type="SUPFAM" id="SSF51110">
    <property type="entry name" value="alpha-D-mannose-specific plant lectins"/>
    <property type="match status" value="2"/>
</dbReference>
<dbReference type="FunFam" id="1.10.510.10:FF:001019">
    <property type="entry name" value="G-type lectin S-receptor-like serine/threonine-protein kinase B120"/>
    <property type="match status" value="1"/>
</dbReference>
<evidence type="ECO:0000256" key="2">
    <source>
        <dbReference type="ARBA" id="ARBA00012513"/>
    </source>
</evidence>
<evidence type="ECO:0000256" key="10">
    <source>
        <dbReference type="ARBA" id="ARBA00022741"/>
    </source>
</evidence>
<dbReference type="InterPro" id="IPR017441">
    <property type="entry name" value="Protein_kinase_ATP_BS"/>
</dbReference>
<dbReference type="SUPFAM" id="SSF56112">
    <property type="entry name" value="Protein kinase-like (PK-like)"/>
    <property type="match status" value="2"/>
</dbReference>
<dbReference type="PROSITE" id="PS50927">
    <property type="entry name" value="BULB_LECTIN"/>
    <property type="match status" value="2"/>
</dbReference>
<evidence type="ECO:0000256" key="21">
    <source>
        <dbReference type="PROSITE-ProRule" id="PRU10141"/>
    </source>
</evidence>
<dbReference type="InterPro" id="IPR001245">
    <property type="entry name" value="Ser-Thr/Tyr_kinase_cat_dom"/>
</dbReference>
<protein>
    <recommendedName>
        <fullName evidence="2">non-specific serine/threonine protein kinase</fullName>
        <ecNumber evidence="2">2.7.11.1</ecNumber>
    </recommendedName>
</protein>
<feature type="domain" description="Bulb-type lectin" evidence="26">
    <location>
        <begin position="25"/>
        <end position="150"/>
    </location>
</feature>
<feature type="transmembrane region" description="Helical" evidence="22">
    <location>
        <begin position="443"/>
        <end position="465"/>
    </location>
</feature>
<dbReference type="CDD" id="cd01098">
    <property type="entry name" value="PAN_AP_plant"/>
    <property type="match status" value="2"/>
</dbReference>
<evidence type="ECO:0000256" key="11">
    <source>
        <dbReference type="ARBA" id="ARBA00022777"/>
    </source>
</evidence>
<feature type="domain" description="EGF-like" evidence="25">
    <location>
        <begin position="1126"/>
        <end position="1164"/>
    </location>
</feature>
<dbReference type="FunFam" id="1.10.510.10:FF:000060">
    <property type="entry name" value="G-type lectin S-receptor-like serine/threonine-protein kinase"/>
    <property type="match status" value="1"/>
</dbReference>
<keyword evidence="10 21" id="KW-0547">Nucleotide-binding</keyword>
<dbReference type="PROSITE" id="PS50948">
    <property type="entry name" value="PAN"/>
    <property type="match status" value="2"/>
</dbReference>
<evidence type="ECO:0000256" key="14">
    <source>
        <dbReference type="ARBA" id="ARBA00023136"/>
    </source>
</evidence>
<comment type="catalytic activity">
    <reaction evidence="18">
        <text>L-threonyl-[protein] + ATP = O-phospho-L-threonyl-[protein] + ADP + H(+)</text>
        <dbReference type="Rhea" id="RHEA:46608"/>
        <dbReference type="Rhea" id="RHEA-COMP:11060"/>
        <dbReference type="Rhea" id="RHEA-COMP:11605"/>
        <dbReference type="ChEBI" id="CHEBI:15378"/>
        <dbReference type="ChEBI" id="CHEBI:30013"/>
        <dbReference type="ChEBI" id="CHEBI:30616"/>
        <dbReference type="ChEBI" id="CHEBI:61977"/>
        <dbReference type="ChEBI" id="CHEBI:456216"/>
        <dbReference type="EC" id="2.7.11.1"/>
    </reaction>
</comment>
<evidence type="ECO:0000256" key="9">
    <source>
        <dbReference type="ARBA" id="ARBA00022734"/>
    </source>
</evidence>
<keyword evidence="7 22" id="KW-0812">Transmembrane</keyword>
<name>A0AAV1BWI0_OLDCO</name>
<dbReference type="EMBL" id="OX459118">
    <property type="protein sequence ID" value="CAI9087674.1"/>
    <property type="molecule type" value="Genomic_DNA"/>
</dbReference>
<gene>
    <name evidence="28" type="ORF">OLC1_LOCUS437</name>
</gene>
<evidence type="ECO:0000256" key="12">
    <source>
        <dbReference type="ARBA" id="ARBA00022840"/>
    </source>
</evidence>
<keyword evidence="16" id="KW-0675">Receptor</keyword>
<keyword evidence="11" id="KW-0418">Kinase</keyword>
<evidence type="ECO:0000256" key="17">
    <source>
        <dbReference type="ARBA" id="ARBA00023180"/>
    </source>
</evidence>
<feature type="domain" description="Apple" evidence="27">
    <location>
        <begin position="1184"/>
        <end position="1268"/>
    </location>
</feature>
<evidence type="ECO:0000256" key="15">
    <source>
        <dbReference type="ARBA" id="ARBA00023157"/>
    </source>
</evidence>
<keyword evidence="29" id="KW-1185">Reference proteome</keyword>
<dbReference type="PANTHER" id="PTHR32444:SF63">
    <property type="entry name" value="G-TYPE LECTIN S-RECEPTOR-LIKE SERINE_THREONINE-PROTEIN KINASE RKS1"/>
    <property type="match status" value="1"/>
</dbReference>
<dbReference type="Pfam" id="PF08276">
    <property type="entry name" value="PAN_2"/>
    <property type="match status" value="2"/>
</dbReference>
<dbReference type="FunFam" id="3.30.200.20:FF:000195">
    <property type="entry name" value="G-type lectin S-receptor-like serine/threonine-protein kinase"/>
    <property type="match status" value="1"/>
</dbReference>
<dbReference type="GO" id="GO:0005886">
    <property type="term" value="C:plasma membrane"/>
    <property type="evidence" value="ECO:0007669"/>
    <property type="project" value="UniProtKB-SubCell"/>
</dbReference>
<feature type="binding site" evidence="21">
    <location>
        <position position="547"/>
    </location>
    <ligand>
        <name>ATP</name>
        <dbReference type="ChEBI" id="CHEBI:30616"/>
    </ligand>
</feature>
<evidence type="ECO:0000256" key="22">
    <source>
        <dbReference type="SAM" id="Phobius"/>
    </source>
</evidence>
<evidence type="ECO:0000256" key="19">
    <source>
        <dbReference type="ARBA" id="ARBA00048679"/>
    </source>
</evidence>
<dbReference type="PROSITE" id="PS50011">
    <property type="entry name" value="PROTEIN_KINASE_DOM"/>
    <property type="match status" value="2"/>
</dbReference>
<dbReference type="InterPro" id="IPR001480">
    <property type="entry name" value="Bulb-type_lectin_dom"/>
</dbReference>
<dbReference type="SMART" id="SM00108">
    <property type="entry name" value="B_lectin"/>
    <property type="match status" value="2"/>
</dbReference>
<feature type="transmembrane region" description="Helical" evidence="22">
    <location>
        <begin position="1287"/>
        <end position="1309"/>
    </location>
</feature>
<keyword evidence="8 23" id="KW-0732">Signal</keyword>
<dbReference type="Gene3D" id="2.90.10.10">
    <property type="entry name" value="Bulb-type lectin domain"/>
    <property type="match status" value="2"/>
</dbReference>
<dbReference type="PANTHER" id="PTHR32444">
    <property type="entry name" value="BULB-TYPE LECTIN DOMAIN-CONTAINING PROTEIN"/>
    <property type="match status" value="1"/>
</dbReference>
<feature type="signal peptide" evidence="23">
    <location>
        <begin position="1"/>
        <end position="24"/>
    </location>
</feature>